<accession>A0A4R6B378</accession>
<keyword evidence="3" id="KW-1185">Reference proteome</keyword>
<dbReference type="Proteomes" id="UP000294562">
    <property type="component" value="Unassembled WGS sequence"/>
</dbReference>
<feature type="transmembrane region" description="Helical" evidence="1">
    <location>
        <begin position="80"/>
        <end position="99"/>
    </location>
</feature>
<organism evidence="2 3">
    <name type="scientific">Meridianimarinicoccus aquatilis</name>
    <dbReference type="NCBI Taxonomy" id="2552766"/>
    <lineage>
        <taxon>Bacteria</taxon>
        <taxon>Pseudomonadati</taxon>
        <taxon>Pseudomonadota</taxon>
        <taxon>Alphaproteobacteria</taxon>
        <taxon>Rhodobacterales</taxon>
        <taxon>Paracoccaceae</taxon>
        <taxon>Meridianimarinicoccus</taxon>
    </lineage>
</organism>
<dbReference type="OrthoDB" id="7847071at2"/>
<dbReference type="AlphaFoldDB" id="A0A4R6B378"/>
<sequence>MATSIWDLIDVGSFSSLWFWLFLGVFWTRIMQAPMGVPVDLVHRAQGGSINAQTDLETLSGLKIHHELAMAGRPARIWRVGGWAFALGLLAGLSFIYGLELAQAGFALLFPCAAVRLLEARAARLMAHVPDMDALVRAHTVLRRQVQSIGIAAVFFTAIFGMLRVLSNAMQ</sequence>
<feature type="transmembrane region" description="Helical" evidence="1">
    <location>
        <begin position="6"/>
        <end position="27"/>
    </location>
</feature>
<keyword evidence="1" id="KW-0472">Membrane</keyword>
<comment type="caution">
    <text evidence="2">The sequence shown here is derived from an EMBL/GenBank/DDBJ whole genome shotgun (WGS) entry which is preliminary data.</text>
</comment>
<gene>
    <name evidence="2" type="ORF">E2L05_01320</name>
</gene>
<dbReference type="EMBL" id="SMZO01000002">
    <property type="protein sequence ID" value="TDL91247.1"/>
    <property type="molecule type" value="Genomic_DNA"/>
</dbReference>
<keyword evidence="1" id="KW-1133">Transmembrane helix</keyword>
<dbReference type="RefSeq" id="WP_133341087.1">
    <property type="nucleotide sequence ID" value="NZ_SMZO01000002.1"/>
</dbReference>
<feature type="transmembrane region" description="Helical" evidence="1">
    <location>
        <begin position="146"/>
        <end position="166"/>
    </location>
</feature>
<name>A0A4R6B378_9RHOB</name>
<proteinExistence type="predicted"/>
<keyword evidence="1" id="KW-0812">Transmembrane</keyword>
<reference evidence="2 3" key="1">
    <citation type="submission" date="2019-03" db="EMBL/GenBank/DDBJ databases">
        <title>Rhodobacteraceae bacterium SM1902, a new member of the family Rhodobacteraceae isolated from Yantai.</title>
        <authorList>
            <person name="Sun Y."/>
        </authorList>
    </citation>
    <scope>NUCLEOTIDE SEQUENCE [LARGE SCALE GENOMIC DNA]</scope>
    <source>
        <strain evidence="2 3">SM1902</strain>
    </source>
</reference>
<evidence type="ECO:0000313" key="2">
    <source>
        <dbReference type="EMBL" id="TDL91247.1"/>
    </source>
</evidence>
<evidence type="ECO:0000256" key="1">
    <source>
        <dbReference type="SAM" id="Phobius"/>
    </source>
</evidence>
<protein>
    <recommendedName>
        <fullName evidence="4">Component of SufBCD complex</fullName>
    </recommendedName>
</protein>
<evidence type="ECO:0008006" key="4">
    <source>
        <dbReference type="Google" id="ProtNLM"/>
    </source>
</evidence>
<evidence type="ECO:0000313" key="3">
    <source>
        <dbReference type="Proteomes" id="UP000294562"/>
    </source>
</evidence>